<evidence type="ECO:0000256" key="2">
    <source>
        <dbReference type="ARBA" id="ARBA00005811"/>
    </source>
</evidence>
<comment type="subcellular location">
    <subcellularLocation>
        <location evidence="1">Cell membrane</location>
        <topology evidence="1">Single-pass membrane protein</topology>
    </subcellularLocation>
    <subcellularLocation>
        <location evidence="7">Cell membrane</location>
        <topology evidence="7">Single-pass type II membrane protein</topology>
    </subcellularLocation>
</comment>
<dbReference type="InterPro" id="IPR003400">
    <property type="entry name" value="ExbD"/>
</dbReference>
<evidence type="ECO:0000256" key="5">
    <source>
        <dbReference type="ARBA" id="ARBA00022989"/>
    </source>
</evidence>
<dbReference type="PANTHER" id="PTHR30558">
    <property type="entry name" value="EXBD MEMBRANE COMPONENT OF PMF-DRIVEN MACROMOLECULE IMPORT SYSTEM"/>
    <property type="match status" value="1"/>
</dbReference>
<keyword evidence="7" id="KW-0653">Protein transport</keyword>
<gene>
    <name evidence="9" type="ORF">OFY17_07545</name>
</gene>
<keyword evidence="4 7" id="KW-0812">Transmembrane</keyword>
<keyword evidence="5 8" id="KW-1133">Transmembrane helix</keyword>
<accession>A0ABT2YS60</accession>
<feature type="transmembrane region" description="Helical" evidence="8">
    <location>
        <begin position="12"/>
        <end position="31"/>
    </location>
</feature>
<comment type="caution">
    <text evidence="9">The sequence shown here is derived from an EMBL/GenBank/DDBJ whole genome shotgun (WGS) entry which is preliminary data.</text>
</comment>
<dbReference type="Gene3D" id="3.30.420.270">
    <property type="match status" value="1"/>
</dbReference>
<evidence type="ECO:0000256" key="7">
    <source>
        <dbReference type="RuleBase" id="RU003879"/>
    </source>
</evidence>
<reference evidence="9 10" key="1">
    <citation type="submission" date="2022-10" db="EMBL/GenBank/DDBJ databases">
        <title>Marinomonas transparenta sp. nov. and Marinomonas sargassi sp. nov., isolated from marine alga (Sargassum natans (L.) Gaillon).</title>
        <authorList>
            <person name="Wang Y."/>
        </authorList>
    </citation>
    <scope>NUCLEOTIDE SEQUENCE [LARGE SCALE GENOMIC DNA]</scope>
    <source>
        <strain evidence="9 10">C2222</strain>
    </source>
</reference>
<evidence type="ECO:0000256" key="3">
    <source>
        <dbReference type="ARBA" id="ARBA00022475"/>
    </source>
</evidence>
<comment type="similarity">
    <text evidence="2 7">Belongs to the ExbD/TolR family.</text>
</comment>
<evidence type="ECO:0000313" key="9">
    <source>
        <dbReference type="EMBL" id="MCV2402735.1"/>
    </source>
</evidence>
<keyword evidence="10" id="KW-1185">Reference proteome</keyword>
<organism evidence="9 10">
    <name type="scientific">Marinomonas sargassi</name>
    <dbReference type="NCBI Taxonomy" id="2984494"/>
    <lineage>
        <taxon>Bacteria</taxon>
        <taxon>Pseudomonadati</taxon>
        <taxon>Pseudomonadota</taxon>
        <taxon>Gammaproteobacteria</taxon>
        <taxon>Oceanospirillales</taxon>
        <taxon>Oceanospirillaceae</taxon>
        <taxon>Marinomonas</taxon>
    </lineage>
</organism>
<dbReference type="EMBL" id="JAOVZB010000003">
    <property type="protein sequence ID" value="MCV2402735.1"/>
    <property type="molecule type" value="Genomic_DNA"/>
</dbReference>
<evidence type="ECO:0000256" key="4">
    <source>
        <dbReference type="ARBA" id="ARBA00022692"/>
    </source>
</evidence>
<dbReference type="Pfam" id="PF02472">
    <property type="entry name" value="ExbD"/>
    <property type="match status" value="1"/>
</dbReference>
<evidence type="ECO:0000256" key="6">
    <source>
        <dbReference type="ARBA" id="ARBA00023136"/>
    </source>
</evidence>
<evidence type="ECO:0000256" key="1">
    <source>
        <dbReference type="ARBA" id="ARBA00004162"/>
    </source>
</evidence>
<evidence type="ECO:0000256" key="8">
    <source>
        <dbReference type="SAM" id="Phobius"/>
    </source>
</evidence>
<sequence length="140" mass="15414">MKFRRQKIDDVQINLTPLIDVVFLLLIFFMVSTTFNKSTELTIDLPTATTDAPRSDRELNVELVITADGQYVINGQTLVNEQVATLIQGITEITEGDVSRPLIITADAKASYDMVLKAYDAAAALGITKLAHTAKQEQSQ</sequence>
<dbReference type="RefSeq" id="WP_263530117.1">
    <property type="nucleotide sequence ID" value="NZ_JAOVZB010000003.1"/>
</dbReference>
<keyword evidence="7" id="KW-0813">Transport</keyword>
<dbReference type="PANTHER" id="PTHR30558:SF3">
    <property type="entry name" value="BIOPOLYMER TRANSPORT PROTEIN EXBD-RELATED"/>
    <property type="match status" value="1"/>
</dbReference>
<proteinExistence type="inferred from homology"/>
<name>A0ABT2YS60_9GAMM</name>
<dbReference type="Proteomes" id="UP001209713">
    <property type="component" value="Unassembled WGS sequence"/>
</dbReference>
<keyword evidence="3" id="KW-1003">Cell membrane</keyword>
<evidence type="ECO:0000313" key="10">
    <source>
        <dbReference type="Proteomes" id="UP001209713"/>
    </source>
</evidence>
<protein>
    <submittedName>
        <fullName evidence="9">Biopolymer transporter ExbD</fullName>
    </submittedName>
</protein>
<keyword evidence="6 8" id="KW-0472">Membrane</keyword>